<feature type="region of interest" description="Disordered" evidence="2">
    <location>
        <begin position="54"/>
        <end position="107"/>
    </location>
</feature>
<feature type="compositionally biased region" description="Low complexity" evidence="2">
    <location>
        <begin position="62"/>
        <end position="88"/>
    </location>
</feature>
<dbReference type="InterPro" id="IPR051093">
    <property type="entry name" value="Neuroligin/BSAL"/>
</dbReference>
<keyword evidence="5" id="KW-1185">Reference proteome</keyword>
<feature type="compositionally biased region" description="Polar residues" evidence="2">
    <location>
        <begin position="224"/>
        <end position="263"/>
    </location>
</feature>
<dbReference type="STRING" id="105785.A0A2J7Q9L3"/>
<sequence>MRNHYRGHKMSLWLNLIPQLHRPGGDDLNMRHHHFQEEGAQFYEGSVRPQTLQRPNLAPQHTSSTVMTPTTAAPSTSTKTDPASSTTTECPPNVTSNTVNSGTLRPGSNHNNLLRKLASSHYQSYTTALTVTIAVGCFLLLLNILIFAGIYHQRDRGGSGGHFGDKKKEELAEVGSCSSSSGDGHHFESKHALVDHVVLSTSQQHLHPSASAAAIELPLQEFKTSPTSGTKTRPNCTNTEQQPPSYDPSENTEPPAEKQNTQAPPLPPHLTSPSIPDPPPPPKTLPPSQCNQIGASGGILRQQGCPQTPGSMKKRVQIQEISV</sequence>
<dbReference type="OrthoDB" id="3200163at2759"/>
<evidence type="ECO:0000313" key="4">
    <source>
        <dbReference type="EMBL" id="PNF25259.1"/>
    </source>
</evidence>
<comment type="similarity">
    <text evidence="1">Belongs to the type-B carboxylesterase/lipase family.</text>
</comment>
<keyword evidence="3" id="KW-0472">Membrane</keyword>
<feature type="compositionally biased region" description="Pro residues" evidence="2">
    <location>
        <begin position="264"/>
        <end position="285"/>
    </location>
</feature>
<evidence type="ECO:0000256" key="1">
    <source>
        <dbReference type="ARBA" id="ARBA00005964"/>
    </source>
</evidence>
<protein>
    <submittedName>
        <fullName evidence="4">Uncharacterized protein</fullName>
    </submittedName>
</protein>
<evidence type="ECO:0000313" key="5">
    <source>
        <dbReference type="Proteomes" id="UP000235965"/>
    </source>
</evidence>
<organism evidence="4 5">
    <name type="scientific">Cryptotermes secundus</name>
    <dbReference type="NCBI Taxonomy" id="105785"/>
    <lineage>
        <taxon>Eukaryota</taxon>
        <taxon>Metazoa</taxon>
        <taxon>Ecdysozoa</taxon>
        <taxon>Arthropoda</taxon>
        <taxon>Hexapoda</taxon>
        <taxon>Insecta</taxon>
        <taxon>Pterygota</taxon>
        <taxon>Neoptera</taxon>
        <taxon>Polyneoptera</taxon>
        <taxon>Dictyoptera</taxon>
        <taxon>Blattodea</taxon>
        <taxon>Blattoidea</taxon>
        <taxon>Termitoidae</taxon>
        <taxon>Kalotermitidae</taxon>
        <taxon>Cryptotermitinae</taxon>
        <taxon>Cryptotermes</taxon>
    </lineage>
</organism>
<name>A0A2J7Q9L3_9NEOP</name>
<dbReference type="AlphaFoldDB" id="A0A2J7Q9L3"/>
<accession>A0A2J7Q9L3</accession>
<keyword evidence="3" id="KW-1133">Transmembrane helix</keyword>
<comment type="caution">
    <text evidence="4">The sequence shown here is derived from an EMBL/GenBank/DDBJ whole genome shotgun (WGS) entry which is preliminary data.</text>
</comment>
<feature type="transmembrane region" description="Helical" evidence="3">
    <location>
        <begin position="125"/>
        <end position="151"/>
    </location>
</feature>
<gene>
    <name evidence="4" type="ORF">B7P43_G13158</name>
</gene>
<dbReference type="InParanoid" id="A0A2J7Q9L3"/>
<keyword evidence="3" id="KW-0812">Transmembrane</keyword>
<dbReference type="Proteomes" id="UP000235965">
    <property type="component" value="Unassembled WGS sequence"/>
</dbReference>
<feature type="region of interest" description="Disordered" evidence="2">
    <location>
        <begin position="224"/>
        <end position="323"/>
    </location>
</feature>
<evidence type="ECO:0000256" key="2">
    <source>
        <dbReference type="SAM" id="MobiDB-lite"/>
    </source>
</evidence>
<evidence type="ECO:0000256" key="3">
    <source>
        <dbReference type="SAM" id="Phobius"/>
    </source>
</evidence>
<feature type="compositionally biased region" description="Polar residues" evidence="2">
    <location>
        <begin position="89"/>
        <end position="107"/>
    </location>
</feature>
<dbReference type="EMBL" id="NEVH01016349">
    <property type="protein sequence ID" value="PNF25259.1"/>
    <property type="molecule type" value="Genomic_DNA"/>
</dbReference>
<reference evidence="4 5" key="1">
    <citation type="submission" date="2017-12" db="EMBL/GenBank/DDBJ databases">
        <title>Hemimetabolous genomes reveal molecular basis of termite eusociality.</title>
        <authorList>
            <person name="Harrison M.C."/>
            <person name="Jongepier E."/>
            <person name="Robertson H.M."/>
            <person name="Arning N."/>
            <person name="Bitard-Feildel T."/>
            <person name="Chao H."/>
            <person name="Childers C.P."/>
            <person name="Dinh H."/>
            <person name="Doddapaneni H."/>
            <person name="Dugan S."/>
            <person name="Gowin J."/>
            <person name="Greiner C."/>
            <person name="Han Y."/>
            <person name="Hu H."/>
            <person name="Hughes D.S.T."/>
            <person name="Huylmans A.-K."/>
            <person name="Kemena C."/>
            <person name="Kremer L.P.M."/>
            <person name="Lee S.L."/>
            <person name="Lopez-Ezquerra A."/>
            <person name="Mallet L."/>
            <person name="Monroy-Kuhn J.M."/>
            <person name="Moser A."/>
            <person name="Murali S.C."/>
            <person name="Muzny D.M."/>
            <person name="Otani S."/>
            <person name="Piulachs M.-D."/>
            <person name="Poelchau M."/>
            <person name="Qu J."/>
            <person name="Schaub F."/>
            <person name="Wada-Katsumata A."/>
            <person name="Worley K.C."/>
            <person name="Xie Q."/>
            <person name="Ylla G."/>
            <person name="Poulsen M."/>
            <person name="Gibbs R.A."/>
            <person name="Schal C."/>
            <person name="Richards S."/>
            <person name="Belles X."/>
            <person name="Korb J."/>
            <person name="Bornberg-Bauer E."/>
        </authorList>
    </citation>
    <scope>NUCLEOTIDE SEQUENCE [LARGE SCALE GENOMIC DNA]</scope>
    <source>
        <tissue evidence="4">Whole body</tissue>
    </source>
</reference>
<proteinExistence type="inferred from homology"/>
<dbReference type="PANTHER" id="PTHR43903">
    <property type="entry name" value="NEUROLIGIN"/>
    <property type="match status" value="1"/>
</dbReference>